<dbReference type="Pfam" id="PF14901">
    <property type="entry name" value="Jiv90"/>
    <property type="match status" value="1"/>
</dbReference>
<evidence type="ECO:0000313" key="3">
    <source>
        <dbReference type="Proteomes" id="UP000291343"/>
    </source>
</evidence>
<feature type="domain" description="Cleavage inducing molecular chaperone Jiv" evidence="1">
    <location>
        <begin position="6"/>
        <end position="64"/>
    </location>
</feature>
<dbReference type="PANTHER" id="PTHR44665">
    <property type="entry name" value="DNAJ HOMOLOG SUBFAMILY C MEMBER 14"/>
    <property type="match status" value="1"/>
</dbReference>
<dbReference type="PANTHER" id="PTHR44665:SF1">
    <property type="entry name" value="DNAJ HOMOLOG SUBFAMILY C MEMBER 14"/>
    <property type="match status" value="1"/>
</dbReference>
<comment type="caution">
    <text evidence="2">The sequence shown here is derived from an EMBL/GenBank/DDBJ whole genome shotgun (WGS) entry which is preliminary data.</text>
</comment>
<evidence type="ECO:0000313" key="2">
    <source>
        <dbReference type="EMBL" id="RZF34700.1"/>
    </source>
</evidence>
<protein>
    <recommendedName>
        <fullName evidence="1">Cleavage inducing molecular chaperone Jiv domain-containing protein</fullName>
    </recommendedName>
</protein>
<reference evidence="2 3" key="1">
    <citation type="journal article" date="2017" name="Gigascience">
        <title>Genome sequence of the small brown planthopper, Laodelphax striatellus.</title>
        <authorList>
            <person name="Zhu J."/>
            <person name="Jiang F."/>
            <person name="Wang X."/>
            <person name="Yang P."/>
            <person name="Bao Y."/>
            <person name="Zhao W."/>
            <person name="Wang W."/>
            <person name="Lu H."/>
            <person name="Wang Q."/>
            <person name="Cui N."/>
            <person name="Li J."/>
            <person name="Chen X."/>
            <person name="Luo L."/>
            <person name="Yu J."/>
            <person name="Kang L."/>
            <person name="Cui F."/>
        </authorList>
    </citation>
    <scope>NUCLEOTIDE SEQUENCE [LARGE SCALE GENOMIC DNA]</scope>
    <source>
        <strain evidence="2">Lst14</strain>
    </source>
</reference>
<dbReference type="InterPro" id="IPR032843">
    <property type="entry name" value="Jiv"/>
</dbReference>
<proteinExistence type="predicted"/>
<accession>A0A482WNU8</accession>
<dbReference type="OrthoDB" id="1507364at2759"/>
<dbReference type="InterPro" id="IPR052317">
    <property type="entry name" value="Viral_replicn-host_int_reg"/>
</dbReference>
<dbReference type="InParanoid" id="A0A482WNU8"/>
<evidence type="ECO:0000259" key="1">
    <source>
        <dbReference type="Pfam" id="PF14901"/>
    </source>
</evidence>
<dbReference type="AlphaFoldDB" id="A0A482WNU8"/>
<name>A0A482WNU8_LAOST</name>
<gene>
    <name evidence="2" type="ORF">LSTR_LSTR016722</name>
</gene>
<keyword evidence="3" id="KW-1185">Reference proteome</keyword>
<sequence>MNTFQKFKTREGDIWAESWALGFVWHYYACMEGQIYDISEWASCQADNLQHLKANSHAVQYRIVLGKQQHAQQQAGNAQTPTRTR</sequence>
<organism evidence="2 3">
    <name type="scientific">Laodelphax striatellus</name>
    <name type="common">Small brown planthopper</name>
    <name type="synonym">Delphax striatella</name>
    <dbReference type="NCBI Taxonomy" id="195883"/>
    <lineage>
        <taxon>Eukaryota</taxon>
        <taxon>Metazoa</taxon>
        <taxon>Ecdysozoa</taxon>
        <taxon>Arthropoda</taxon>
        <taxon>Hexapoda</taxon>
        <taxon>Insecta</taxon>
        <taxon>Pterygota</taxon>
        <taxon>Neoptera</taxon>
        <taxon>Paraneoptera</taxon>
        <taxon>Hemiptera</taxon>
        <taxon>Auchenorrhyncha</taxon>
        <taxon>Fulgoroidea</taxon>
        <taxon>Delphacidae</taxon>
        <taxon>Criomorphinae</taxon>
        <taxon>Laodelphax</taxon>
    </lineage>
</organism>
<dbReference type="EMBL" id="QKKF02030701">
    <property type="protein sequence ID" value="RZF34700.1"/>
    <property type="molecule type" value="Genomic_DNA"/>
</dbReference>
<dbReference type="Proteomes" id="UP000291343">
    <property type="component" value="Unassembled WGS sequence"/>
</dbReference>